<reference evidence="7" key="2">
    <citation type="journal article" date="2021" name="PeerJ">
        <title>Extensive microbial diversity within the chicken gut microbiome revealed by metagenomics and culture.</title>
        <authorList>
            <person name="Gilroy R."/>
            <person name="Ravi A."/>
            <person name="Getino M."/>
            <person name="Pursley I."/>
            <person name="Horton D.L."/>
            <person name="Alikhan N.F."/>
            <person name="Baker D."/>
            <person name="Gharbi K."/>
            <person name="Hall N."/>
            <person name="Watson M."/>
            <person name="Adriaenssens E.M."/>
            <person name="Foster-Nyarko E."/>
            <person name="Jarju S."/>
            <person name="Secka A."/>
            <person name="Antonio M."/>
            <person name="Oren A."/>
            <person name="Chaudhuri R.R."/>
            <person name="La Ragione R."/>
            <person name="Hildebrand F."/>
            <person name="Pallen M.J."/>
        </authorList>
    </citation>
    <scope>NUCLEOTIDE SEQUENCE</scope>
    <source>
        <strain evidence="7">11159</strain>
    </source>
</reference>
<keyword evidence="1 5" id="KW-0489">Methyltransferase</keyword>
<keyword evidence="3 5" id="KW-0949">S-adenosyl-L-methionine</keyword>
<dbReference type="Gene3D" id="3.40.50.150">
    <property type="entry name" value="Vaccinia Virus protein VP39"/>
    <property type="match status" value="1"/>
</dbReference>
<dbReference type="InterPro" id="IPR001678">
    <property type="entry name" value="MeTrfase_RsmB-F_NOP2_dom"/>
</dbReference>
<dbReference type="Proteomes" id="UP000823613">
    <property type="component" value="Unassembled WGS sequence"/>
</dbReference>
<feature type="binding site" evidence="5">
    <location>
        <begin position="109"/>
        <end position="115"/>
    </location>
    <ligand>
        <name>S-adenosyl-L-methionine</name>
        <dbReference type="ChEBI" id="CHEBI:59789"/>
    </ligand>
</feature>
<keyword evidence="2 5" id="KW-0808">Transferase</keyword>
<evidence type="ECO:0000259" key="6">
    <source>
        <dbReference type="PROSITE" id="PS51686"/>
    </source>
</evidence>
<evidence type="ECO:0000256" key="4">
    <source>
        <dbReference type="ARBA" id="ARBA00022884"/>
    </source>
</evidence>
<dbReference type="Gene3D" id="2.30.130.60">
    <property type="match status" value="1"/>
</dbReference>
<dbReference type="AlphaFoldDB" id="A0A9D9GWI7"/>
<organism evidence="7 8">
    <name type="scientific">Candidatus Onthovivens merdipullorum</name>
    <dbReference type="NCBI Taxonomy" id="2840889"/>
    <lineage>
        <taxon>Bacteria</taxon>
        <taxon>Bacillati</taxon>
        <taxon>Bacillota</taxon>
        <taxon>Bacilli</taxon>
        <taxon>Bacillales</taxon>
        <taxon>Candidatus Onthovivens</taxon>
    </lineage>
</organism>
<feature type="binding site" evidence="5">
    <location>
        <position position="134"/>
    </location>
    <ligand>
        <name>S-adenosyl-L-methionine</name>
        <dbReference type="ChEBI" id="CHEBI:59789"/>
    </ligand>
</feature>
<feature type="binding site" evidence="5">
    <location>
        <position position="179"/>
    </location>
    <ligand>
        <name>S-adenosyl-L-methionine</name>
        <dbReference type="ChEBI" id="CHEBI:59789"/>
    </ligand>
</feature>
<dbReference type="Pfam" id="PF13636">
    <property type="entry name" value="Methyltranf_PUA"/>
    <property type="match status" value="1"/>
</dbReference>
<evidence type="ECO:0000256" key="3">
    <source>
        <dbReference type="ARBA" id="ARBA00022691"/>
    </source>
</evidence>
<comment type="caution">
    <text evidence="7">The sequence shown here is derived from an EMBL/GenBank/DDBJ whole genome shotgun (WGS) entry which is preliminary data.</text>
</comment>
<dbReference type="InterPro" id="IPR027391">
    <property type="entry name" value="Nol1_Nop2_Fmu_2"/>
</dbReference>
<feature type="domain" description="SAM-dependent MTase RsmB/NOP-type" evidence="6">
    <location>
        <begin position="5"/>
        <end position="294"/>
    </location>
</feature>
<dbReference type="GO" id="GO:0008173">
    <property type="term" value="F:RNA methyltransferase activity"/>
    <property type="evidence" value="ECO:0007669"/>
    <property type="project" value="InterPro"/>
</dbReference>
<dbReference type="InterPro" id="IPR049560">
    <property type="entry name" value="MeTrfase_RsmB-F_NOP2_cat"/>
</dbReference>
<evidence type="ECO:0000256" key="2">
    <source>
        <dbReference type="ARBA" id="ARBA00022679"/>
    </source>
</evidence>
<dbReference type="PRINTS" id="PR02008">
    <property type="entry name" value="RCMTFAMILY"/>
</dbReference>
<dbReference type="Pfam" id="PF01189">
    <property type="entry name" value="Methyltr_RsmB-F"/>
    <property type="match status" value="1"/>
</dbReference>
<protein>
    <submittedName>
        <fullName evidence="7">Methyltransferase domain-containing protein</fullName>
    </submittedName>
</protein>
<dbReference type="InterPro" id="IPR023267">
    <property type="entry name" value="RCMT"/>
</dbReference>
<dbReference type="Gene3D" id="3.30.70.1170">
    <property type="entry name" value="Sun protein, domain 3"/>
    <property type="match status" value="1"/>
</dbReference>
<evidence type="ECO:0000256" key="5">
    <source>
        <dbReference type="PROSITE-ProRule" id="PRU01023"/>
    </source>
</evidence>
<accession>A0A9D9GWI7</accession>
<dbReference type="SUPFAM" id="SSF53335">
    <property type="entry name" value="S-adenosyl-L-methionine-dependent methyltransferases"/>
    <property type="match status" value="1"/>
</dbReference>
<dbReference type="GO" id="GO:0003723">
    <property type="term" value="F:RNA binding"/>
    <property type="evidence" value="ECO:0007669"/>
    <property type="project" value="UniProtKB-UniRule"/>
</dbReference>
<evidence type="ECO:0000256" key="1">
    <source>
        <dbReference type="ARBA" id="ARBA00022603"/>
    </source>
</evidence>
<evidence type="ECO:0000313" key="7">
    <source>
        <dbReference type="EMBL" id="MBO8427641.1"/>
    </source>
</evidence>
<dbReference type="GO" id="GO:0001510">
    <property type="term" value="P:RNA methylation"/>
    <property type="evidence" value="ECO:0007669"/>
    <property type="project" value="InterPro"/>
</dbReference>
<evidence type="ECO:0000313" key="8">
    <source>
        <dbReference type="Proteomes" id="UP000823613"/>
    </source>
</evidence>
<name>A0A9D9GWI7_9BACL</name>
<sequence>MDIEIFKDHLKSYLDSETINKLIASFNEESNHSLIIDKHKFSYEKLTKYFKTLTKHHFIDDIYYFNKNIDECGKSFLFDNGAYYIIDASSLLISHLLKVEDNTNILDLCSAPGGKSISITLKNRYKNLNIIANDLSFSRIKEMEKNIERLGLSNIILVNNDFEKVYKYYLNTFDYIILDAPCSGSGMFRKNNLVKEDWSIKKVNHFSSIQSKLINIAYKMLKEGGTLVYSTCSYSYEENEKIILDFLKDHSDMELINLPHIQGEYRSSILKGAIHLFPFLYKGEGFFLSFLKKKGDLKLNKKPAKVQYLFKIPITNQVKVKSKLYYNNNFLNLDKLNVIKYGLEVKTFLKENEFIPSFHYAHFCSSKESIPLLDKEKDLYIHGDTFFKDTTKEGFQIVSYDDLNLGYVKIVNKEFKNHYPKGLRH</sequence>
<proteinExistence type="inferred from homology"/>
<reference evidence="7" key="1">
    <citation type="submission" date="2020-10" db="EMBL/GenBank/DDBJ databases">
        <authorList>
            <person name="Gilroy R."/>
        </authorList>
    </citation>
    <scope>NUCLEOTIDE SEQUENCE</scope>
    <source>
        <strain evidence="7">11159</strain>
    </source>
</reference>
<dbReference type="InterPro" id="IPR029063">
    <property type="entry name" value="SAM-dependent_MTases_sf"/>
</dbReference>
<feature type="active site" description="Nucleophile" evidence="5">
    <location>
        <position position="232"/>
    </location>
</feature>
<keyword evidence="4 5" id="KW-0694">RNA-binding</keyword>
<comment type="similarity">
    <text evidence="5">Belongs to the class I-like SAM-binding methyltransferase superfamily. RsmB/NOP family.</text>
</comment>
<gene>
    <name evidence="7" type="ORF">IAC58_03715</name>
</gene>
<dbReference type="PANTHER" id="PTHR22807:SF30">
    <property type="entry name" value="28S RRNA (CYTOSINE(4447)-C(5))-METHYLTRANSFERASE-RELATED"/>
    <property type="match status" value="1"/>
</dbReference>
<dbReference type="CDD" id="cd02440">
    <property type="entry name" value="AdoMet_MTases"/>
    <property type="match status" value="1"/>
</dbReference>
<dbReference type="EMBL" id="JADIMY010000077">
    <property type="protein sequence ID" value="MBO8427641.1"/>
    <property type="molecule type" value="Genomic_DNA"/>
</dbReference>
<feature type="binding site" evidence="5">
    <location>
        <position position="161"/>
    </location>
    <ligand>
        <name>S-adenosyl-L-methionine</name>
        <dbReference type="ChEBI" id="CHEBI:59789"/>
    </ligand>
</feature>
<dbReference type="PANTHER" id="PTHR22807">
    <property type="entry name" value="NOP2 YEAST -RELATED NOL1/NOP2/FMU SUN DOMAIN-CONTAINING"/>
    <property type="match status" value="1"/>
</dbReference>
<dbReference type="PROSITE" id="PS51686">
    <property type="entry name" value="SAM_MT_RSMB_NOP"/>
    <property type="match status" value="1"/>
</dbReference>